<dbReference type="InterPro" id="IPR050428">
    <property type="entry name" value="TCS_sensor_his_kinase"/>
</dbReference>
<evidence type="ECO:0000313" key="16">
    <source>
        <dbReference type="Proteomes" id="UP000030512"/>
    </source>
</evidence>
<dbReference type="CDD" id="cd00082">
    <property type="entry name" value="HisKA"/>
    <property type="match status" value="1"/>
</dbReference>
<keyword evidence="12 13" id="KW-0472">Membrane</keyword>
<dbReference type="InterPro" id="IPR036097">
    <property type="entry name" value="HisK_dim/P_sf"/>
</dbReference>
<evidence type="ECO:0000256" key="2">
    <source>
        <dbReference type="ARBA" id="ARBA00004141"/>
    </source>
</evidence>
<keyword evidence="5" id="KW-0808">Transferase</keyword>
<proteinExistence type="predicted"/>
<dbReference type="Pfam" id="PF08521">
    <property type="entry name" value="2CSK_N"/>
    <property type="match status" value="1"/>
</dbReference>
<dbReference type="Gene3D" id="3.30.565.10">
    <property type="entry name" value="Histidine kinase-like ATPase, C-terminal domain"/>
    <property type="match status" value="1"/>
</dbReference>
<dbReference type="InterPro" id="IPR004358">
    <property type="entry name" value="Sig_transdc_His_kin-like_C"/>
</dbReference>
<keyword evidence="6 13" id="KW-0812">Transmembrane</keyword>
<gene>
    <name evidence="15" type="ORF">JT25_019135</name>
</gene>
<dbReference type="SMART" id="SM00387">
    <property type="entry name" value="HATPase_c"/>
    <property type="match status" value="1"/>
</dbReference>
<evidence type="ECO:0000256" key="7">
    <source>
        <dbReference type="ARBA" id="ARBA00022741"/>
    </source>
</evidence>
<dbReference type="AlphaFoldDB" id="A0A126T935"/>
<evidence type="ECO:0000256" key="12">
    <source>
        <dbReference type="ARBA" id="ARBA00023136"/>
    </source>
</evidence>
<dbReference type="InterPro" id="IPR036890">
    <property type="entry name" value="HATPase_C_sf"/>
</dbReference>
<dbReference type="RefSeq" id="WP_036278485.1">
    <property type="nucleotide sequence ID" value="NZ_CP014476.1"/>
</dbReference>
<dbReference type="Pfam" id="PF02518">
    <property type="entry name" value="HATPase_c"/>
    <property type="match status" value="1"/>
</dbReference>
<reference evidence="15 16" key="1">
    <citation type="journal article" date="2015" name="Environ. Microbiol.">
        <title>Methane oxidation coupled to nitrate reduction under hypoxia by the Gammaproteobacterium Methylomonas denitrificans, sp. nov. type strain FJG1.</title>
        <authorList>
            <person name="Kits K.D."/>
            <person name="Klotz M.G."/>
            <person name="Stein L.Y."/>
        </authorList>
    </citation>
    <scope>NUCLEOTIDE SEQUENCE [LARGE SCALE GENOMIC DNA]</scope>
    <source>
        <strain evidence="15 16">FJG1</strain>
    </source>
</reference>
<dbReference type="InterPro" id="IPR013727">
    <property type="entry name" value="2CSK_N"/>
</dbReference>
<dbReference type="OrthoDB" id="9804645at2"/>
<keyword evidence="11" id="KW-0902">Two-component regulatory system</keyword>
<keyword evidence="9" id="KW-0067">ATP-binding</keyword>
<evidence type="ECO:0000256" key="4">
    <source>
        <dbReference type="ARBA" id="ARBA00022553"/>
    </source>
</evidence>
<dbReference type="EC" id="2.7.13.3" evidence="3"/>
<evidence type="ECO:0000256" key="5">
    <source>
        <dbReference type="ARBA" id="ARBA00022679"/>
    </source>
</evidence>
<dbReference type="Pfam" id="PF00512">
    <property type="entry name" value="HisKA"/>
    <property type="match status" value="1"/>
</dbReference>
<protein>
    <recommendedName>
        <fullName evidence="3">histidine kinase</fullName>
        <ecNumber evidence="3">2.7.13.3</ecNumber>
    </recommendedName>
</protein>
<keyword evidence="4" id="KW-0597">Phosphoprotein</keyword>
<dbReference type="GO" id="GO:0000155">
    <property type="term" value="F:phosphorelay sensor kinase activity"/>
    <property type="evidence" value="ECO:0007669"/>
    <property type="project" value="InterPro"/>
</dbReference>
<dbReference type="STRING" id="1538553.JT25_019135"/>
<keyword evidence="8 15" id="KW-0418">Kinase</keyword>
<organism evidence="15 16">
    <name type="scientific">Methylomonas denitrificans</name>
    <dbReference type="NCBI Taxonomy" id="1538553"/>
    <lineage>
        <taxon>Bacteria</taxon>
        <taxon>Pseudomonadati</taxon>
        <taxon>Pseudomonadota</taxon>
        <taxon>Gammaproteobacteria</taxon>
        <taxon>Methylococcales</taxon>
        <taxon>Methylococcaceae</taxon>
        <taxon>Methylomonas</taxon>
    </lineage>
</organism>
<dbReference type="PROSITE" id="PS50109">
    <property type="entry name" value="HIS_KIN"/>
    <property type="match status" value="1"/>
</dbReference>
<dbReference type="SUPFAM" id="SSF55874">
    <property type="entry name" value="ATPase domain of HSP90 chaperone/DNA topoisomerase II/histidine kinase"/>
    <property type="match status" value="1"/>
</dbReference>
<dbReference type="InterPro" id="IPR003594">
    <property type="entry name" value="HATPase_dom"/>
</dbReference>
<feature type="domain" description="Histidine kinase" evidence="14">
    <location>
        <begin position="227"/>
        <end position="440"/>
    </location>
</feature>
<evidence type="ECO:0000256" key="1">
    <source>
        <dbReference type="ARBA" id="ARBA00000085"/>
    </source>
</evidence>
<accession>A0A126T935</accession>
<dbReference type="Gene3D" id="1.10.287.130">
    <property type="match status" value="1"/>
</dbReference>
<dbReference type="InterPro" id="IPR005467">
    <property type="entry name" value="His_kinase_dom"/>
</dbReference>
<sequence length="441" mass="47869">MNTSIRKRLTYRLIPVLLVAGITFAVPTWLNVHEEIDELFDKVLREAAYSLSHSNVSQDVKPNTSGSASDSDGIDLVSQIRGPDGRVLFRSHSFSPLPQGGKLGYDTLNWQNQDWRVFNLKTESGFVQVAQTTQERRETANEVALHLLTPLLILLPGLALLVGWAIGRGLAPLAHVAEAVACRNPHSLDPIPNNDLPEEVSILVSAINALLSQLDQALAAQRQFTADAAHELRSPLTALSLQAQLAERAIEPAQRALAMQTLRQGIARASHLVQQLLILARLDPEAGDYPLTPLFLDDLALNVVADFAPQAANRHIDLGLSRADHVMVAGAEEALRILLSNLLDNAIRYSPADARIDVSVTAEATAIRLEVNDTGPGIALDKRNRVFDRFYRVLNSAESGSGLGLSIARRIAEQHQADIRLTDGDGGVGLKVIVTFPETSA</sequence>
<feature type="transmembrane region" description="Helical" evidence="13">
    <location>
        <begin position="143"/>
        <end position="166"/>
    </location>
</feature>
<evidence type="ECO:0000256" key="11">
    <source>
        <dbReference type="ARBA" id="ARBA00023012"/>
    </source>
</evidence>
<dbReference type="Proteomes" id="UP000030512">
    <property type="component" value="Chromosome"/>
</dbReference>
<evidence type="ECO:0000256" key="9">
    <source>
        <dbReference type="ARBA" id="ARBA00022840"/>
    </source>
</evidence>
<keyword evidence="10 13" id="KW-1133">Transmembrane helix</keyword>
<evidence type="ECO:0000256" key="6">
    <source>
        <dbReference type="ARBA" id="ARBA00022692"/>
    </source>
</evidence>
<dbReference type="GO" id="GO:0005524">
    <property type="term" value="F:ATP binding"/>
    <property type="evidence" value="ECO:0007669"/>
    <property type="project" value="UniProtKB-KW"/>
</dbReference>
<comment type="catalytic activity">
    <reaction evidence="1">
        <text>ATP + protein L-histidine = ADP + protein N-phospho-L-histidine.</text>
        <dbReference type="EC" id="2.7.13.3"/>
    </reaction>
</comment>
<dbReference type="PANTHER" id="PTHR45436">
    <property type="entry name" value="SENSOR HISTIDINE KINASE YKOH"/>
    <property type="match status" value="1"/>
</dbReference>
<evidence type="ECO:0000256" key="8">
    <source>
        <dbReference type="ARBA" id="ARBA00022777"/>
    </source>
</evidence>
<dbReference type="CDD" id="cd00075">
    <property type="entry name" value="HATPase"/>
    <property type="match status" value="1"/>
</dbReference>
<dbReference type="SUPFAM" id="SSF47384">
    <property type="entry name" value="Homodimeric domain of signal transducing histidine kinase"/>
    <property type="match status" value="1"/>
</dbReference>
<dbReference type="KEGG" id="mdn:JT25_019135"/>
<evidence type="ECO:0000313" key="15">
    <source>
        <dbReference type="EMBL" id="AMK78580.1"/>
    </source>
</evidence>
<evidence type="ECO:0000256" key="10">
    <source>
        <dbReference type="ARBA" id="ARBA00022989"/>
    </source>
</evidence>
<evidence type="ECO:0000256" key="13">
    <source>
        <dbReference type="SAM" id="Phobius"/>
    </source>
</evidence>
<comment type="subcellular location">
    <subcellularLocation>
        <location evidence="2">Membrane</location>
        <topology evidence="2">Multi-pass membrane protein</topology>
    </subcellularLocation>
</comment>
<keyword evidence="7" id="KW-0547">Nucleotide-binding</keyword>
<dbReference type="PRINTS" id="PR00344">
    <property type="entry name" value="BCTRLSENSOR"/>
</dbReference>
<evidence type="ECO:0000259" key="14">
    <source>
        <dbReference type="PROSITE" id="PS50109"/>
    </source>
</evidence>
<feature type="transmembrane region" description="Helical" evidence="13">
    <location>
        <begin position="12"/>
        <end position="30"/>
    </location>
</feature>
<evidence type="ECO:0000256" key="3">
    <source>
        <dbReference type="ARBA" id="ARBA00012438"/>
    </source>
</evidence>
<keyword evidence="16" id="KW-1185">Reference proteome</keyword>
<dbReference type="GO" id="GO:0005886">
    <property type="term" value="C:plasma membrane"/>
    <property type="evidence" value="ECO:0007669"/>
    <property type="project" value="TreeGrafter"/>
</dbReference>
<dbReference type="EMBL" id="CP014476">
    <property type="protein sequence ID" value="AMK78580.1"/>
    <property type="molecule type" value="Genomic_DNA"/>
</dbReference>
<dbReference type="InterPro" id="IPR003661">
    <property type="entry name" value="HisK_dim/P_dom"/>
</dbReference>
<dbReference type="SMART" id="SM00388">
    <property type="entry name" value="HisKA"/>
    <property type="match status" value="1"/>
</dbReference>
<dbReference type="PANTHER" id="PTHR45436:SF14">
    <property type="entry name" value="SENSOR PROTEIN QSEC"/>
    <property type="match status" value="1"/>
</dbReference>
<name>A0A126T935_9GAMM</name>